<dbReference type="GO" id="GO:0030288">
    <property type="term" value="C:outer membrane-bounded periplasmic space"/>
    <property type="evidence" value="ECO:0007669"/>
    <property type="project" value="InterPro"/>
</dbReference>
<comment type="similarity">
    <text evidence="1">Belongs to the bacterial solute-binding protein 7 family.</text>
</comment>
<accession>A0A3P3Q5S6</accession>
<dbReference type="PROSITE" id="PS51257">
    <property type="entry name" value="PROKAR_LIPOPROTEIN"/>
    <property type="match status" value="1"/>
</dbReference>
<evidence type="ECO:0000256" key="3">
    <source>
        <dbReference type="ARBA" id="ARBA00022729"/>
    </source>
</evidence>
<organism evidence="5 6">
    <name type="scientific">Lachnoanaerobaculum orale</name>
    <dbReference type="NCBI Taxonomy" id="979627"/>
    <lineage>
        <taxon>Bacteria</taxon>
        <taxon>Bacillati</taxon>
        <taxon>Bacillota</taxon>
        <taxon>Clostridia</taxon>
        <taxon>Lachnospirales</taxon>
        <taxon>Lachnospiraceae</taxon>
        <taxon>Lachnoanaerobaculum</taxon>
    </lineage>
</organism>
<keyword evidence="6" id="KW-1185">Reference proteome</keyword>
<feature type="chain" id="PRO_5039478051" evidence="4">
    <location>
        <begin position="20"/>
        <end position="360"/>
    </location>
</feature>
<protein>
    <submittedName>
        <fullName evidence="5">TRAP transporter substrate-binding protein</fullName>
    </submittedName>
</protein>
<comment type="caution">
    <text evidence="5">The sequence shown here is derived from an EMBL/GenBank/DDBJ whole genome shotgun (WGS) entry which is preliminary data.</text>
</comment>
<dbReference type="GO" id="GO:0055085">
    <property type="term" value="P:transmembrane transport"/>
    <property type="evidence" value="ECO:0007669"/>
    <property type="project" value="InterPro"/>
</dbReference>
<evidence type="ECO:0000313" key="5">
    <source>
        <dbReference type="EMBL" id="RRJ15660.1"/>
    </source>
</evidence>
<reference evidence="5 6" key="1">
    <citation type="submission" date="2018-11" db="EMBL/GenBank/DDBJ databases">
        <title>Genome sequencing of Lachnoanaerobaculum orale DSM 24553T.</title>
        <authorList>
            <person name="Kook J.-K."/>
            <person name="Park S.-N."/>
            <person name="Lim Y.K."/>
        </authorList>
    </citation>
    <scope>NUCLEOTIDE SEQUENCE [LARGE SCALE GENOMIC DNA]</scope>
    <source>
        <strain evidence="5 6">DSM 24553</strain>
    </source>
</reference>
<dbReference type="Proteomes" id="UP000276982">
    <property type="component" value="Unassembled WGS sequence"/>
</dbReference>
<gene>
    <name evidence="5" type="ORF">EHW90_01025</name>
</gene>
<dbReference type="InterPro" id="IPR004682">
    <property type="entry name" value="TRAP_DctP"/>
</dbReference>
<sequence length="360" mass="39040">MKKRFLAMALATLTVSALAGCSMKSPEMTSTTAAAAGESTDAKADSKADNKSDGAEVTLVYAEVNPLDTIVGQSGTAFKEKVEELSGGKIHIDIQASGVLGSENDVLDGMLGGTGTVDMSRISAFALTSYGAKKASLLSMPYTFNSREHFWKFVDSDLSKEFLQETSDLNLGIKSLYYGEEGFRNFFTKSPVTKVEDLKGMKLRVSNDPIMNGMVEGLGASPTVVAFNELYSALQTGVVDGAEQPITNYKSNAFPEVAPNIILDGHTLGAFQVVITDKAWDKLTKEQQDILVEAGKYVGEVNRNIAQKAEDKVLEDLKANKVNVVEVDDKTPWREATKGVVEKYTADQKELYQKILDLDK</sequence>
<proteinExistence type="inferred from homology"/>
<feature type="signal peptide" evidence="4">
    <location>
        <begin position="1"/>
        <end position="19"/>
    </location>
</feature>
<dbReference type="Gene3D" id="3.40.190.170">
    <property type="entry name" value="Bacterial extracellular solute-binding protein, family 7"/>
    <property type="match status" value="1"/>
</dbReference>
<evidence type="ECO:0000256" key="2">
    <source>
        <dbReference type="ARBA" id="ARBA00022448"/>
    </source>
</evidence>
<evidence type="ECO:0000256" key="1">
    <source>
        <dbReference type="ARBA" id="ARBA00009023"/>
    </source>
</evidence>
<dbReference type="InterPro" id="IPR018389">
    <property type="entry name" value="DctP_fam"/>
</dbReference>
<dbReference type="PANTHER" id="PTHR33376:SF7">
    <property type="entry name" value="C4-DICARBOXYLATE-BINDING PROTEIN DCTB"/>
    <property type="match status" value="1"/>
</dbReference>
<dbReference type="CDD" id="cd13603">
    <property type="entry name" value="PBP2_TRAP_Siap_TeaA_like"/>
    <property type="match status" value="1"/>
</dbReference>
<name>A0A3P3Q5S6_9FIRM</name>
<evidence type="ECO:0000256" key="4">
    <source>
        <dbReference type="SAM" id="SignalP"/>
    </source>
</evidence>
<evidence type="ECO:0000313" key="6">
    <source>
        <dbReference type="Proteomes" id="UP000276982"/>
    </source>
</evidence>
<dbReference type="PIRSF" id="PIRSF006470">
    <property type="entry name" value="DctB"/>
    <property type="match status" value="1"/>
</dbReference>
<dbReference type="RefSeq" id="WP_124950529.1">
    <property type="nucleotide sequence ID" value="NZ_RRCM01000001.1"/>
</dbReference>
<keyword evidence="2" id="KW-0813">Transport</keyword>
<dbReference type="PANTHER" id="PTHR33376">
    <property type="match status" value="1"/>
</dbReference>
<dbReference type="EMBL" id="RRCM01000001">
    <property type="protein sequence ID" value="RRJ15660.1"/>
    <property type="molecule type" value="Genomic_DNA"/>
</dbReference>
<keyword evidence="3 4" id="KW-0732">Signal</keyword>
<dbReference type="Pfam" id="PF03480">
    <property type="entry name" value="DctP"/>
    <property type="match status" value="1"/>
</dbReference>
<dbReference type="AlphaFoldDB" id="A0A3P3Q5S6"/>
<dbReference type="NCBIfam" id="NF037995">
    <property type="entry name" value="TRAP_S1"/>
    <property type="match status" value="1"/>
</dbReference>
<dbReference type="InterPro" id="IPR038404">
    <property type="entry name" value="TRAP_DctP_sf"/>
</dbReference>